<proteinExistence type="predicted"/>
<comment type="caution">
    <text evidence="1">The sequence shown here is derived from an EMBL/GenBank/DDBJ whole genome shotgun (WGS) entry which is preliminary data.</text>
</comment>
<protein>
    <submittedName>
        <fullName evidence="1">Uncharacterized protein</fullName>
    </submittedName>
</protein>
<keyword evidence="2" id="KW-1185">Reference proteome</keyword>
<name>A0ABS6ETY6_9FIRM</name>
<sequence length="129" mass="14939">MPNTEKPTLHLTPQEIEFCISALQIEIENVDHDAQTNELSETDCKELDAYAQRLGAVQDQLLIGQTDFRPDTLLPVYDLIKSQRNALNDILDYEDVAPDMRQQGQQHVRTANSVLRRLKKYLREFEIEI</sequence>
<dbReference type="EMBL" id="JAHLQI010000005">
    <property type="protein sequence ID" value="MBU5491037.1"/>
    <property type="molecule type" value="Genomic_DNA"/>
</dbReference>
<dbReference type="RefSeq" id="WP_216470746.1">
    <property type="nucleotide sequence ID" value="NZ_JAHLQI010000005.1"/>
</dbReference>
<evidence type="ECO:0000313" key="1">
    <source>
        <dbReference type="EMBL" id="MBU5491037.1"/>
    </source>
</evidence>
<gene>
    <name evidence="1" type="ORF">KQI75_10475</name>
</gene>
<reference evidence="1 2" key="1">
    <citation type="submission" date="2021-06" db="EMBL/GenBank/DDBJ databases">
        <authorList>
            <person name="Sun Q."/>
            <person name="Li D."/>
        </authorList>
    </citation>
    <scope>NUCLEOTIDE SEQUENCE [LARGE SCALE GENOMIC DNA]</scope>
    <source>
        <strain evidence="1 2">MSJd-7</strain>
    </source>
</reference>
<dbReference type="Proteomes" id="UP000783588">
    <property type="component" value="Unassembled WGS sequence"/>
</dbReference>
<evidence type="ECO:0000313" key="2">
    <source>
        <dbReference type="Proteomes" id="UP000783588"/>
    </source>
</evidence>
<accession>A0ABS6ETY6</accession>
<organism evidence="1 2">
    <name type="scientific">Butyricicoccus intestinisimiae</name>
    <dbReference type="NCBI Taxonomy" id="2841509"/>
    <lineage>
        <taxon>Bacteria</taxon>
        <taxon>Bacillati</taxon>
        <taxon>Bacillota</taxon>
        <taxon>Clostridia</taxon>
        <taxon>Eubacteriales</taxon>
        <taxon>Butyricicoccaceae</taxon>
        <taxon>Butyricicoccus</taxon>
    </lineage>
</organism>